<keyword evidence="1" id="KW-0812">Transmembrane</keyword>
<feature type="transmembrane region" description="Helical" evidence="1">
    <location>
        <begin position="22"/>
        <end position="38"/>
    </location>
</feature>
<comment type="caution">
    <text evidence="2">The sequence shown here is derived from an EMBL/GenBank/DDBJ whole genome shotgun (WGS) entry which is preliminary data.</text>
</comment>
<dbReference type="OrthoDB" id="10438237at2759"/>
<evidence type="ECO:0000256" key="1">
    <source>
        <dbReference type="SAM" id="Phobius"/>
    </source>
</evidence>
<feature type="transmembrane region" description="Helical" evidence="1">
    <location>
        <begin position="50"/>
        <end position="72"/>
    </location>
</feature>
<protein>
    <recommendedName>
        <fullName evidence="4">Derlin</fullName>
    </recommendedName>
</protein>
<evidence type="ECO:0008006" key="4">
    <source>
        <dbReference type="Google" id="ProtNLM"/>
    </source>
</evidence>
<keyword evidence="1" id="KW-0472">Membrane</keyword>
<keyword evidence="3" id="KW-1185">Reference proteome</keyword>
<gene>
    <name evidence="2" type="ORF">SNAT2548_LOCUS30168</name>
</gene>
<evidence type="ECO:0000313" key="3">
    <source>
        <dbReference type="Proteomes" id="UP000604046"/>
    </source>
</evidence>
<dbReference type="EMBL" id="CAJNDS010002593">
    <property type="protein sequence ID" value="CAE7538100.1"/>
    <property type="molecule type" value="Genomic_DNA"/>
</dbReference>
<feature type="transmembrane region" description="Helical" evidence="1">
    <location>
        <begin position="124"/>
        <end position="153"/>
    </location>
</feature>
<keyword evidence="1" id="KW-1133">Transmembrane helix</keyword>
<proteinExistence type="predicted"/>
<organism evidence="2 3">
    <name type="scientific">Symbiodinium natans</name>
    <dbReference type="NCBI Taxonomy" id="878477"/>
    <lineage>
        <taxon>Eukaryota</taxon>
        <taxon>Sar</taxon>
        <taxon>Alveolata</taxon>
        <taxon>Dinophyceae</taxon>
        <taxon>Suessiales</taxon>
        <taxon>Symbiodiniaceae</taxon>
        <taxon>Symbiodinium</taxon>
    </lineage>
</organism>
<name>A0A812TR78_9DINO</name>
<reference evidence="2" key="1">
    <citation type="submission" date="2021-02" db="EMBL/GenBank/DDBJ databases">
        <authorList>
            <person name="Dougan E. K."/>
            <person name="Rhodes N."/>
            <person name="Thang M."/>
            <person name="Chan C."/>
        </authorList>
    </citation>
    <scope>NUCLEOTIDE SEQUENCE</scope>
</reference>
<accession>A0A812TR78</accession>
<dbReference type="AlphaFoldDB" id="A0A812TR78"/>
<sequence>MIRETEEIAGTQNWPSSASHEIRILFSLLIAFWVLSQLPRVERALGSSKLLLGAALATVAINLLFLLMVFLLDSLSQLQGQGSMWPFIRSHGLIPLGIYAITLQSLQAGEAETTFFGIPMKAKYYPMVLVAVFALLNGPAVLPDVAALIMGYLHNRARLDAMLPSDGKLQRWENSPFSFVLGRQLFGGHWVQVGQAGAGLATWGGATLPRHHVIRPNAAPAGPAQGTEFRVFQGSGHRLGS</sequence>
<dbReference type="Proteomes" id="UP000604046">
    <property type="component" value="Unassembled WGS sequence"/>
</dbReference>
<evidence type="ECO:0000313" key="2">
    <source>
        <dbReference type="EMBL" id="CAE7538100.1"/>
    </source>
</evidence>